<feature type="non-terminal residue" evidence="2">
    <location>
        <position position="255"/>
    </location>
</feature>
<protein>
    <submittedName>
        <fullName evidence="2">Uncharacterized protein</fullName>
    </submittedName>
</protein>
<proteinExistence type="predicted"/>
<dbReference type="EMBL" id="AHDV01000006">
    <property type="protein sequence ID" value="EJV88651.1"/>
    <property type="molecule type" value="Genomic_DNA"/>
</dbReference>
<evidence type="ECO:0000256" key="1">
    <source>
        <dbReference type="SAM" id="SignalP"/>
    </source>
</evidence>
<dbReference type="Proteomes" id="UP000004136">
    <property type="component" value="Unassembled WGS sequence"/>
</dbReference>
<gene>
    <name evidence="2" type="ORF">IG3_01084</name>
</gene>
<organism evidence="2 3">
    <name type="scientific">Bacillus cereus HuA2-1</name>
    <dbReference type="NCBI Taxonomy" id="1053201"/>
    <lineage>
        <taxon>Bacteria</taxon>
        <taxon>Bacillati</taxon>
        <taxon>Bacillota</taxon>
        <taxon>Bacilli</taxon>
        <taxon>Bacillales</taxon>
        <taxon>Bacillaceae</taxon>
        <taxon>Bacillus</taxon>
        <taxon>Bacillus cereus group</taxon>
    </lineage>
</organism>
<evidence type="ECO:0000313" key="2">
    <source>
        <dbReference type="EMBL" id="EJV88651.1"/>
    </source>
</evidence>
<evidence type="ECO:0000313" key="3">
    <source>
        <dbReference type="Proteomes" id="UP000004136"/>
    </source>
</evidence>
<keyword evidence="1" id="KW-0732">Signal</keyword>
<accession>J9CB18</accession>
<reference evidence="2 3" key="1">
    <citation type="submission" date="2012-04" db="EMBL/GenBank/DDBJ databases">
        <title>The Genome Sequence of Bacillus cereus HuA2-1.</title>
        <authorList>
            <consortium name="The Broad Institute Genome Sequencing Platform"/>
            <consortium name="The Broad Institute Genome Sequencing Center for Infectious Disease"/>
            <person name="Feldgarden M."/>
            <person name="Van der Auwera G.A."/>
            <person name="Mahillon J."/>
            <person name="Duprez V."/>
            <person name="Timmery S."/>
            <person name="Mattelet C."/>
            <person name="Dierick K."/>
            <person name="Sun M."/>
            <person name="Yu Z."/>
            <person name="Zhu L."/>
            <person name="Hu X."/>
            <person name="Shank E.B."/>
            <person name="Swiecicka I."/>
            <person name="Hansen B.M."/>
            <person name="Andrup L."/>
            <person name="Young S.K."/>
            <person name="Zeng Q."/>
            <person name="Gargeya S."/>
            <person name="Fitzgerald M."/>
            <person name="Haas B."/>
            <person name="Abouelleil A."/>
            <person name="Alvarado L."/>
            <person name="Arachchi H.M."/>
            <person name="Berlin A."/>
            <person name="Chapman S.B."/>
            <person name="Goldberg J."/>
            <person name="Griggs A."/>
            <person name="Gujja S."/>
            <person name="Hansen M."/>
            <person name="Howarth C."/>
            <person name="Imamovic A."/>
            <person name="Larimer J."/>
            <person name="McCowen C."/>
            <person name="Montmayeur A."/>
            <person name="Murphy C."/>
            <person name="Neiman D."/>
            <person name="Pearson M."/>
            <person name="Priest M."/>
            <person name="Roberts A."/>
            <person name="Saif S."/>
            <person name="Shea T."/>
            <person name="Sisk P."/>
            <person name="Sykes S."/>
            <person name="Wortman J."/>
            <person name="Nusbaum C."/>
            <person name="Birren B."/>
        </authorList>
    </citation>
    <scope>NUCLEOTIDE SEQUENCE [LARGE SCALE GENOMIC DNA]</scope>
    <source>
        <strain evidence="2 3">HuA2-1</strain>
    </source>
</reference>
<comment type="caution">
    <text evidence="2">The sequence shown here is derived from an EMBL/GenBank/DDBJ whole genome shotgun (WGS) entry which is preliminary data.</text>
</comment>
<sequence length="255" mass="26988">MKNKNKKFLTGLGMSSILLMSAIHPSSTAFAAVEKSGDLKATYVKVENKKTGDTDSIQVSELEAGDKVKVYSTIKSTEILAEGTVEDQSKALTISKKDLLEAKGGTVYVTVTKKEKEESTRTAIKYAAEPVTIAPAVKMITVVNNKASVEDEVKVEGVKKGATVRVYDAATGGKELGKVIVKGDSESGIAIVKIKQIAKNAKTAGTVYVSVENVDGLESPRTAVKYDTEVSAAPAAKTITVENNKKGAEDTIKVT</sequence>
<dbReference type="AlphaFoldDB" id="J9CB18"/>
<feature type="signal peptide" evidence="1">
    <location>
        <begin position="1"/>
        <end position="31"/>
    </location>
</feature>
<name>J9CB18_BACCE</name>
<feature type="chain" id="PRO_5003821328" evidence="1">
    <location>
        <begin position="32"/>
        <end position="255"/>
    </location>
</feature>
<dbReference type="HOGENOM" id="CLU_095514_0_0_9"/>